<name>A0AC61MY65_9FIRM</name>
<reference evidence="1" key="1">
    <citation type="submission" date="2021-01" db="EMBL/GenBank/DDBJ databases">
        <title>Complete genome sequence of Clostridiales bacterium R-7.</title>
        <authorList>
            <person name="Mahoney-Kurpe S.C."/>
            <person name="Palevich N."/>
            <person name="Koike S."/>
            <person name="Moon C.D."/>
            <person name="Attwood G.T."/>
        </authorList>
    </citation>
    <scope>NUCLEOTIDE SEQUENCE</scope>
    <source>
        <strain evidence="1">R-7</strain>
    </source>
</reference>
<proteinExistence type="predicted"/>
<gene>
    <name evidence="1" type="primary">mnmE</name>
    <name evidence="1" type="ORF">JYE49_04115</name>
</gene>
<protein>
    <submittedName>
        <fullName evidence="1">tRNA uridine-5-carboxymethylaminomethyl(34) synthesis GTPase MnmE</fullName>
    </submittedName>
</protein>
<organism evidence="1 2">
    <name type="scientific">Aristaeella hokkaidonensis</name>
    <dbReference type="NCBI Taxonomy" id="3046382"/>
    <lineage>
        <taxon>Bacteria</taxon>
        <taxon>Bacillati</taxon>
        <taxon>Bacillota</taxon>
        <taxon>Clostridia</taxon>
        <taxon>Eubacteriales</taxon>
        <taxon>Aristaeellaceae</taxon>
        <taxon>Aristaeella</taxon>
    </lineage>
</organism>
<keyword evidence="2" id="KW-1185">Reference proteome</keyword>
<evidence type="ECO:0000313" key="2">
    <source>
        <dbReference type="Proteomes" id="UP000682782"/>
    </source>
</evidence>
<dbReference type="Proteomes" id="UP000682782">
    <property type="component" value="Chromosome"/>
</dbReference>
<dbReference type="EMBL" id="CP068393">
    <property type="protein sequence ID" value="QUC67892.1"/>
    <property type="molecule type" value="Genomic_DNA"/>
</dbReference>
<sequence>MTMSLHDTIAAIATAPGTGGIGIIRMSGPDAAAILMRVFRPAGKNQDIPESHRLVYGKLTDGEQIIDECMAVIMKAPRSYTREDVAEIQLHGGRYVINKALELCLKAGARLAEAGEFTRRAFLNGRVDLSQAESVMEMISARGEQEHRAAVRQMNGGASSFVRKFSDELYGLQAGLAACIDYPEEISDEEGAGSLREGLEKLIEGLEKAMDEHASRLIYQGLQVALIGRPNVGKSSLLNALLGEDRAIVTNIPGTTRDTVHGEMTLNGFRVQLTDTAGIHETNDPVERIGVARSEKARREADASLLILDGSQPLDADDVELLRNFNGEGAVVINKTDLPQKITEADIHDIRKDMTCMTVSALDQESLQPLRDFLAGYVQVSDQQAVTQPRHLDAIRRAVRHLRDAEKTLDSFTPDVAATDLQAAQAALSEITGDSADEKLLDKVFSQFCVGK</sequence>
<accession>A0AC61MY65</accession>
<evidence type="ECO:0000313" key="1">
    <source>
        <dbReference type="EMBL" id="QUC67892.1"/>
    </source>
</evidence>